<organism evidence="1 2">
    <name type="scientific">Vibrio aerogenes CECT 7868</name>
    <dbReference type="NCBI Taxonomy" id="1216006"/>
    <lineage>
        <taxon>Bacteria</taxon>
        <taxon>Pseudomonadati</taxon>
        <taxon>Pseudomonadota</taxon>
        <taxon>Gammaproteobacteria</taxon>
        <taxon>Vibrionales</taxon>
        <taxon>Vibrionaceae</taxon>
        <taxon>Vibrio</taxon>
    </lineage>
</organism>
<sequence length="63" mass="7176">MFVFLVNKGIHDPFFSRQPVEEFQIGFAILHAEFPLGAGAFDAVDIVVDFHLFHQDGEDFRHG</sequence>
<proteinExistence type="predicted"/>
<keyword evidence="2" id="KW-1185">Reference proteome</keyword>
<gene>
    <name evidence="1" type="ORF">VA7868_04538</name>
</gene>
<dbReference type="Proteomes" id="UP000184608">
    <property type="component" value="Unassembled WGS sequence"/>
</dbReference>
<dbReference type="AlphaFoldDB" id="A0A1M6EWY2"/>
<dbReference type="STRING" id="1216006.VA7868_04538"/>
<reference evidence="1 2" key="1">
    <citation type="submission" date="2016-11" db="EMBL/GenBank/DDBJ databases">
        <authorList>
            <person name="Jaros S."/>
            <person name="Januszkiewicz K."/>
            <person name="Wedrychowicz H."/>
        </authorList>
    </citation>
    <scope>NUCLEOTIDE SEQUENCE [LARGE SCALE GENOMIC DNA]</scope>
    <source>
        <strain evidence="1 2">CECT 7868</strain>
    </source>
</reference>
<name>A0A1M6EWY2_9VIBR</name>
<dbReference type="EMBL" id="FQXZ01000053">
    <property type="protein sequence ID" value="SHI89916.1"/>
    <property type="molecule type" value="Genomic_DNA"/>
</dbReference>
<evidence type="ECO:0000313" key="2">
    <source>
        <dbReference type="Proteomes" id="UP000184608"/>
    </source>
</evidence>
<protein>
    <submittedName>
        <fullName evidence="1">Uncharacterized protein</fullName>
    </submittedName>
</protein>
<accession>A0A1M6EWY2</accession>
<evidence type="ECO:0000313" key="1">
    <source>
        <dbReference type="EMBL" id="SHI89916.1"/>
    </source>
</evidence>